<protein>
    <submittedName>
        <fullName evidence="9">OLC1v1031943C1</fullName>
    </submittedName>
</protein>
<keyword evidence="10" id="KW-1185">Reference proteome</keyword>
<keyword evidence="4" id="KW-0813">Transport</keyword>
<dbReference type="Proteomes" id="UP001161247">
    <property type="component" value="Chromosome 2"/>
</dbReference>
<evidence type="ECO:0000256" key="1">
    <source>
        <dbReference type="ARBA" id="ARBA00002281"/>
    </source>
</evidence>
<dbReference type="PANTHER" id="PTHR33541">
    <property type="entry name" value="PROTEIN BIG GRAIN 1-LIKE A-RELATED"/>
    <property type="match status" value="1"/>
</dbReference>
<dbReference type="AlphaFoldDB" id="A0AAV1CJS2"/>
<dbReference type="GO" id="GO:0005886">
    <property type="term" value="C:plasma membrane"/>
    <property type="evidence" value="ECO:0007669"/>
    <property type="project" value="UniProtKB-SubCell"/>
</dbReference>
<sequence>MYSWEHKSSLSREEKSRKNHHQHNHPKNPSFSSTLLDEIYRSIDGNDTLQDHYHHKQQDLKLVYTERSTISSKKHGKKAAAAKAAGGGAAVEDEDMASLRKASLIEKWMEKEVHHKVSSRKTHNYNPPPLPPSTLFLHQDDDPLFFSSTSSSSESSNSGGLSSSSDTEFYAASVKTSKSCFATMKKPKPVKTKQQQNESSKSSDHKKTEDQNLIKSQSRALKIYSNLKKVKDPISPGGRLTAFINNLFTNSKKHGNNNNAINVPSIPERKSTKYYRGNNVVSPPPSSTFSSACSTASSFSRSCLSKDSPNSRAAKRYNDGIKRTVRFYPVSVIVDEDSRPCGHKQIHDVRDNNNSGKPPLVRPPTTLSSQNESEEILNIKGFEEQKNEKNLGIQAEEIWEEDFDFDDEDDDAASDCSSDLFEIDHLALFGKGRFREELPVYETTHLDTNRAIASGLIR</sequence>
<accession>A0AAV1CJS2</accession>
<evidence type="ECO:0000256" key="4">
    <source>
        <dbReference type="ARBA" id="ARBA00022448"/>
    </source>
</evidence>
<evidence type="ECO:0000256" key="8">
    <source>
        <dbReference type="SAM" id="MobiDB-lite"/>
    </source>
</evidence>
<feature type="region of interest" description="Disordered" evidence="8">
    <location>
        <begin position="1"/>
        <end position="34"/>
    </location>
</feature>
<feature type="region of interest" description="Disordered" evidence="8">
    <location>
        <begin position="185"/>
        <end position="214"/>
    </location>
</feature>
<comment type="subcellular location">
    <subcellularLocation>
        <location evidence="2">Cell membrane</location>
    </subcellularLocation>
</comment>
<evidence type="ECO:0000313" key="9">
    <source>
        <dbReference type="EMBL" id="CAI9095906.1"/>
    </source>
</evidence>
<feature type="compositionally biased region" description="Basic and acidic residues" evidence="8">
    <location>
        <begin position="201"/>
        <end position="212"/>
    </location>
</feature>
<dbReference type="InterPro" id="IPR039621">
    <property type="entry name" value="BG1-like"/>
</dbReference>
<feature type="compositionally biased region" description="Basic residues" evidence="8">
    <location>
        <begin position="17"/>
        <end position="26"/>
    </location>
</feature>
<comment type="similarity">
    <text evidence="3">Belongs to the BIG GRAIN 1 (BG1) plant protein family.</text>
</comment>
<evidence type="ECO:0000313" key="10">
    <source>
        <dbReference type="Proteomes" id="UP001161247"/>
    </source>
</evidence>
<feature type="region of interest" description="Disordered" evidence="8">
    <location>
        <begin position="341"/>
        <end position="372"/>
    </location>
</feature>
<keyword evidence="6" id="KW-0472">Membrane</keyword>
<keyword evidence="7" id="KW-0927">Auxin signaling pathway</keyword>
<feature type="region of interest" description="Disordered" evidence="8">
    <location>
        <begin position="112"/>
        <end position="139"/>
    </location>
</feature>
<reference evidence="9" key="1">
    <citation type="submission" date="2023-03" db="EMBL/GenBank/DDBJ databases">
        <authorList>
            <person name="Julca I."/>
        </authorList>
    </citation>
    <scope>NUCLEOTIDE SEQUENCE</scope>
</reference>
<feature type="compositionally biased region" description="Basic and acidic residues" evidence="8">
    <location>
        <begin position="341"/>
        <end position="351"/>
    </location>
</feature>
<proteinExistence type="inferred from homology"/>
<evidence type="ECO:0000256" key="7">
    <source>
        <dbReference type="ARBA" id="ARBA00023294"/>
    </source>
</evidence>
<feature type="region of interest" description="Disordered" evidence="8">
    <location>
        <begin position="68"/>
        <end position="94"/>
    </location>
</feature>
<evidence type="ECO:0000256" key="3">
    <source>
        <dbReference type="ARBA" id="ARBA00010067"/>
    </source>
</evidence>
<evidence type="ECO:0000256" key="5">
    <source>
        <dbReference type="ARBA" id="ARBA00022475"/>
    </source>
</evidence>
<gene>
    <name evidence="9" type="ORF">OLC1_LOCUS6779</name>
</gene>
<feature type="compositionally biased region" description="Basic and acidic residues" evidence="8">
    <location>
        <begin position="1"/>
        <end position="16"/>
    </location>
</feature>
<keyword evidence="5" id="KW-1003">Cell membrane</keyword>
<organism evidence="9 10">
    <name type="scientific">Oldenlandia corymbosa var. corymbosa</name>
    <dbReference type="NCBI Taxonomy" id="529605"/>
    <lineage>
        <taxon>Eukaryota</taxon>
        <taxon>Viridiplantae</taxon>
        <taxon>Streptophyta</taxon>
        <taxon>Embryophyta</taxon>
        <taxon>Tracheophyta</taxon>
        <taxon>Spermatophyta</taxon>
        <taxon>Magnoliopsida</taxon>
        <taxon>eudicotyledons</taxon>
        <taxon>Gunneridae</taxon>
        <taxon>Pentapetalae</taxon>
        <taxon>asterids</taxon>
        <taxon>lamiids</taxon>
        <taxon>Gentianales</taxon>
        <taxon>Rubiaceae</taxon>
        <taxon>Rubioideae</taxon>
        <taxon>Spermacoceae</taxon>
        <taxon>Hedyotis-Oldenlandia complex</taxon>
        <taxon>Oldenlandia</taxon>
    </lineage>
</organism>
<dbReference type="GO" id="GO:0009734">
    <property type="term" value="P:auxin-activated signaling pathway"/>
    <property type="evidence" value="ECO:0007669"/>
    <property type="project" value="UniProtKB-KW"/>
</dbReference>
<comment type="function">
    <text evidence="1">Involved in auxin transport. Regulator of the auxin signaling pathway.</text>
</comment>
<dbReference type="EMBL" id="OX459119">
    <property type="protein sequence ID" value="CAI9095906.1"/>
    <property type="molecule type" value="Genomic_DNA"/>
</dbReference>
<name>A0AAV1CJS2_OLDCO</name>
<evidence type="ECO:0000256" key="2">
    <source>
        <dbReference type="ARBA" id="ARBA00004236"/>
    </source>
</evidence>
<dbReference type="PANTHER" id="PTHR33541:SF12">
    <property type="entry name" value="PROTEIN BIG GRAIN 1-LIKE A"/>
    <property type="match status" value="1"/>
</dbReference>
<evidence type="ECO:0000256" key="6">
    <source>
        <dbReference type="ARBA" id="ARBA00023136"/>
    </source>
</evidence>